<reference evidence="12" key="1">
    <citation type="submission" date="2022-02" db="EMBL/GenBank/DDBJ databases">
        <authorList>
            <person name="Henning P.M."/>
            <person name="McCubbin A.G."/>
            <person name="Shore J.S."/>
        </authorList>
    </citation>
    <scope>NUCLEOTIDE SEQUENCE</scope>
    <source>
        <strain evidence="12">F60SS</strain>
        <tissue evidence="12">Leaves</tissue>
    </source>
</reference>
<dbReference type="OrthoDB" id="1606438at2759"/>
<feature type="active site" description="Proton acceptor" evidence="9">
    <location>
        <position position="299"/>
    </location>
</feature>
<dbReference type="PIRSF" id="PIRSF005739">
    <property type="entry name" value="O-mtase"/>
    <property type="match status" value="1"/>
</dbReference>
<protein>
    <recommendedName>
        <fullName evidence="6">caffeate O-methyltransferase</fullName>
        <ecNumber evidence="6">2.1.1.68</ecNumber>
    </recommendedName>
</protein>
<dbReference type="InterPro" id="IPR036388">
    <property type="entry name" value="WH-like_DNA-bd_sf"/>
</dbReference>
<comment type="catalytic activity">
    <reaction evidence="8">
        <text>(E)-caffeate + S-adenosyl-L-methionine = (E)-ferulate + S-adenosyl-L-homocysteine + H(+)</text>
        <dbReference type="Rhea" id="RHEA:20225"/>
        <dbReference type="ChEBI" id="CHEBI:15378"/>
        <dbReference type="ChEBI" id="CHEBI:29749"/>
        <dbReference type="ChEBI" id="CHEBI:57770"/>
        <dbReference type="ChEBI" id="CHEBI:57856"/>
        <dbReference type="ChEBI" id="CHEBI:59789"/>
        <dbReference type="EC" id="2.1.1.68"/>
    </reaction>
</comment>
<dbReference type="FunFam" id="1.10.10.10:FF:000357">
    <property type="entry name" value="Caffeic acid 3-O-methyltransferase"/>
    <property type="match status" value="1"/>
</dbReference>
<dbReference type="PANTHER" id="PTHR11746">
    <property type="entry name" value="O-METHYLTRANSFERASE"/>
    <property type="match status" value="1"/>
</dbReference>
<dbReference type="InterPro" id="IPR016461">
    <property type="entry name" value="COMT-like"/>
</dbReference>
<dbReference type="InterPro" id="IPR029063">
    <property type="entry name" value="SAM-dependent_MTases_sf"/>
</dbReference>
<dbReference type="FunFam" id="3.40.50.150:FF:000061">
    <property type="entry name" value="Caffeic acid O-methyltransferase"/>
    <property type="match status" value="1"/>
</dbReference>
<keyword evidence="3" id="KW-0808">Transferase</keyword>
<comment type="function">
    <text evidence="7">Catalyzes the conversion of caffeic acid to ferulic acid and of 5-hydroxyferulic acid to sinapic acid. The resulting products may subsequently be converted to the corresponding alcohols that are incorporated into lignins.</text>
</comment>
<keyword evidence="2" id="KW-0489">Methyltransferase</keyword>
<dbReference type="GO" id="GO:0032259">
    <property type="term" value="P:methylation"/>
    <property type="evidence" value="ECO:0007669"/>
    <property type="project" value="UniProtKB-KW"/>
</dbReference>
<dbReference type="InterPro" id="IPR036390">
    <property type="entry name" value="WH_DNA-bd_sf"/>
</dbReference>
<reference evidence="12" key="2">
    <citation type="journal article" date="2023" name="Plants (Basel)">
        <title>Annotation of the Turnera subulata (Passifloraceae) Draft Genome Reveals the S-Locus Evolved after the Divergence of Turneroideae from Passifloroideae in a Stepwise Manner.</title>
        <authorList>
            <person name="Henning P.M."/>
            <person name="Roalson E.H."/>
            <person name="Mir W."/>
            <person name="McCubbin A.G."/>
            <person name="Shore J.S."/>
        </authorList>
    </citation>
    <scope>NUCLEOTIDE SEQUENCE</scope>
    <source>
        <strain evidence="12">F60SS</strain>
    </source>
</reference>
<dbReference type="EMBL" id="JAKUCV010000394">
    <property type="protein sequence ID" value="KAJ4850248.1"/>
    <property type="molecule type" value="Genomic_DNA"/>
</dbReference>
<keyword evidence="4" id="KW-0949">S-adenosyl-L-methionine</keyword>
<keyword evidence="13" id="KW-1185">Reference proteome</keyword>
<evidence type="ECO:0000313" key="13">
    <source>
        <dbReference type="Proteomes" id="UP001141552"/>
    </source>
</evidence>
<keyword evidence="5" id="KW-0438">Lignin biosynthesis</keyword>
<dbReference type="Proteomes" id="UP001141552">
    <property type="component" value="Unassembled WGS sequence"/>
</dbReference>
<gene>
    <name evidence="12" type="ORF">Tsubulata_018313</name>
</gene>
<sequence>MRRNGNSRKKAWIQEQENKENDKLGSTLLTIIGIEMASPLGTHRNHGDEVKDETYGYSQQLVLGTVLPMAMQGAIELGVFEIIAQEGPDAKLSASQIAAKITTKNTEAPTMLDRILRLLASYNVLGCSMNGMDKLYSLAPVSRYFVTNQDGVSFGPVMALVQDKVFMESWYQLKAAILEGGTPFDRVHGMHAFEYPGLDPRFNQVFNTAMLNYTTSIVKDILEAYKGFEHLEVLVDVGGGLGHTLEAITSKHPHVKGINFDLPQVIEHAPAYPGVEHVAGDMFESLPKADAVFMKGILHDWSDVHCLKLLKNCYQAIPDDGKVVIVEAVCPVGEEITSTAAKTTFLRDVLMMTQNPGGKERTEHEFRALATGAGFHGIRFVCFVSNLWVMEFFK</sequence>
<dbReference type="AlphaFoldDB" id="A0A9Q0GHB5"/>
<comment type="caution">
    <text evidence="12">The sequence shown here is derived from an EMBL/GenBank/DDBJ whole genome shotgun (WGS) entry which is preliminary data.</text>
</comment>
<evidence type="ECO:0000256" key="1">
    <source>
        <dbReference type="ARBA" id="ARBA00004928"/>
    </source>
</evidence>
<evidence type="ECO:0000256" key="2">
    <source>
        <dbReference type="ARBA" id="ARBA00022603"/>
    </source>
</evidence>
<name>A0A9Q0GHB5_9ROSI</name>
<evidence type="ECO:0000256" key="9">
    <source>
        <dbReference type="PIRSR" id="PIRSR005739-1"/>
    </source>
</evidence>
<dbReference type="EC" id="2.1.1.68" evidence="6"/>
<evidence type="ECO:0000256" key="5">
    <source>
        <dbReference type="ARBA" id="ARBA00022733"/>
    </source>
</evidence>
<evidence type="ECO:0000259" key="11">
    <source>
        <dbReference type="Pfam" id="PF08100"/>
    </source>
</evidence>
<dbReference type="InterPro" id="IPR012967">
    <property type="entry name" value="COMT_dimerisation"/>
</dbReference>
<dbReference type="Gene3D" id="3.40.50.150">
    <property type="entry name" value="Vaccinia Virus protein VP39"/>
    <property type="match status" value="1"/>
</dbReference>
<evidence type="ECO:0000256" key="4">
    <source>
        <dbReference type="ARBA" id="ARBA00022691"/>
    </source>
</evidence>
<evidence type="ECO:0000313" key="12">
    <source>
        <dbReference type="EMBL" id="KAJ4850248.1"/>
    </source>
</evidence>
<comment type="pathway">
    <text evidence="1">Aromatic compound metabolism; phenylpropanoid biosynthesis.</text>
</comment>
<dbReference type="Pfam" id="PF08100">
    <property type="entry name" value="Dimerisation"/>
    <property type="match status" value="1"/>
</dbReference>
<dbReference type="PROSITE" id="PS51683">
    <property type="entry name" value="SAM_OMT_II"/>
    <property type="match status" value="1"/>
</dbReference>
<evidence type="ECO:0000256" key="7">
    <source>
        <dbReference type="ARBA" id="ARBA00045231"/>
    </source>
</evidence>
<accession>A0A9Q0GHB5</accession>
<dbReference type="Gene3D" id="1.10.10.10">
    <property type="entry name" value="Winged helix-like DNA-binding domain superfamily/Winged helix DNA-binding domain"/>
    <property type="match status" value="1"/>
</dbReference>
<dbReference type="SUPFAM" id="SSF46785">
    <property type="entry name" value="Winged helix' DNA-binding domain"/>
    <property type="match status" value="1"/>
</dbReference>
<feature type="domain" description="O-methyltransferase dimerisation" evidence="11">
    <location>
        <begin position="60"/>
        <end position="147"/>
    </location>
</feature>
<dbReference type="InterPro" id="IPR001077">
    <property type="entry name" value="COMT_C"/>
</dbReference>
<dbReference type="GO" id="GO:0046983">
    <property type="term" value="F:protein dimerization activity"/>
    <property type="evidence" value="ECO:0007669"/>
    <property type="project" value="InterPro"/>
</dbReference>
<dbReference type="GO" id="GO:0047763">
    <property type="term" value="F:caffeate O-methyltransferase activity"/>
    <property type="evidence" value="ECO:0007669"/>
    <property type="project" value="UniProtKB-EC"/>
</dbReference>
<evidence type="ECO:0000256" key="3">
    <source>
        <dbReference type="ARBA" id="ARBA00022679"/>
    </source>
</evidence>
<evidence type="ECO:0000259" key="10">
    <source>
        <dbReference type="Pfam" id="PF00891"/>
    </source>
</evidence>
<evidence type="ECO:0000256" key="8">
    <source>
        <dbReference type="ARBA" id="ARBA00051840"/>
    </source>
</evidence>
<dbReference type="SUPFAM" id="SSF53335">
    <property type="entry name" value="S-adenosyl-L-methionine-dependent methyltransferases"/>
    <property type="match status" value="1"/>
</dbReference>
<organism evidence="12 13">
    <name type="scientific">Turnera subulata</name>
    <dbReference type="NCBI Taxonomy" id="218843"/>
    <lineage>
        <taxon>Eukaryota</taxon>
        <taxon>Viridiplantae</taxon>
        <taxon>Streptophyta</taxon>
        <taxon>Embryophyta</taxon>
        <taxon>Tracheophyta</taxon>
        <taxon>Spermatophyta</taxon>
        <taxon>Magnoliopsida</taxon>
        <taxon>eudicotyledons</taxon>
        <taxon>Gunneridae</taxon>
        <taxon>Pentapetalae</taxon>
        <taxon>rosids</taxon>
        <taxon>fabids</taxon>
        <taxon>Malpighiales</taxon>
        <taxon>Passifloraceae</taxon>
        <taxon>Turnera</taxon>
    </lineage>
</organism>
<feature type="domain" description="O-methyltransferase C-terminal" evidence="10">
    <location>
        <begin position="170"/>
        <end position="375"/>
    </location>
</feature>
<dbReference type="GO" id="GO:0009809">
    <property type="term" value="P:lignin biosynthetic process"/>
    <property type="evidence" value="ECO:0007669"/>
    <property type="project" value="UniProtKB-KW"/>
</dbReference>
<evidence type="ECO:0000256" key="6">
    <source>
        <dbReference type="ARBA" id="ARBA00039011"/>
    </source>
</evidence>
<dbReference type="Pfam" id="PF00891">
    <property type="entry name" value="Methyltransf_2"/>
    <property type="match status" value="1"/>
</dbReference>
<proteinExistence type="predicted"/>